<evidence type="ECO:0008006" key="4">
    <source>
        <dbReference type="Google" id="ProtNLM"/>
    </source>
</evidence>
<feature type="transmembrane region" description="Helical" evidence="1">
    <location>
        <begin position="67"/>
        <end position="84"/>
    </location>
</feature>
<feature type="transmembrane region" description="Helical" evidence="1">
    <location>
        <begin position="90"/>
        <end position="110"/>
    </location>
</feature>
<evidence type="ECO:0000256" key="1">
    <source>
        <dbReference type="SAM" id="Phobius"/>
    </source>
</evidence>
<keyword evidence="1" id="KW-0812">Transmembrane</keyword>
<proteinExistence type="predicted"/>
<accession>A0A399ET05</accession>
<keyword evidence="3" id="KW-1185">Reference proteome</keyword>
<evidence type="ECO:0000313" key="2">
    <source>
        <dbReference type="EMBL" id="RIH86650.1"/>
    </source>
</evidence>
<protein>
    <recommendedName>
        <fullName evidence="4">ABC-2 family transporter protein</fullName>
    </recommendedName>
</protein>
<reference evidence="2 3" key="1">
    <citation type="submission" date="2018-08" db="EMBL/GenBank/DDBJ databases">
        <title>Meiothermus luteus KCTC 52599 genome sequencing project.</title>
        <authorList>
            <person name="Da Costa M.S."/>
            <person name="Albuquerque L."/>
            <person name="Raposo P."/>
            <person name="Froufe H.J.C."/>
            <person name="Barroso C.S."/>
            <person name="Egas C."/>
        </authorList>
    </citation>
    <scope>NUCLEOTIDE SEQUENCE [LARGE SCALE GENOMIC DNA]</scope>
    <source>
        <strain evidence="2 3">KCTC 52599</strain>
    </source>
</reference>
<feature type="transmembrane region" description="Helical" evidence="1">
    <location>
        <begin position="188"/>
        <end position="208"/>
    </location>
</feature>
<dbReference type="RefSeq" id="WP_245958870.1">
    <property type="nucleotide sequence ID" value="NZ_QWKZ01000030.1"/>
</dbReference>
<organism evidence="2 3">
    <name type="scientific">Meiothermus luteus</name>
    <dbReference type="NCBI Taxonomy" id="2026184"/>
    <lineage>
        <taxon>Bacteria</taxon>
        <taxon>Thermotogati</taxon>
        <taxon>Deinococcota</taxon>
        <taxon>Deinococci</taxon>
        <taxon>Thermales</taxon>
        <taxon>Thermaceae</taxon>
        <taxon>Meiothermus</taxon>
    </lineage>
</organism>
<feature type="transmembrane region" description="Helical" evidence="1">
    <location>
        <begin position="145"/>
        <end position="167"/>
    </location>
</feature>
<dbReference type="AlphaFoldDB" id="A0A399ET05"/>
<evidence type="ECO:0000313" key="3">
    <source>
        <dbReference type="Proteomes" id="UP000265800"/>
    </source>
</evidence>
<sequence length="224" mass="23915">MLSLVLIGFIFYLLVGFARAAGALDASGVQTAKLLVGYLLGLLAVGIISGPAMQVSREARSGTLENMVLSGQGLTAFFVVQVLARLWLSLLQFGLLFAVLGTIFGANFVFSWQLLPALFLFSLTSLGLGLMAGAVILLFKEVSQIFTLVQLLVFPAVIVELPQLQWFPLTLGAGVFRKLILGGSAAPLEWAILLLGTVVVYSLGVYLFQSADLLARKKGLLGHE</sequence>
<feature type="transmembrane region" description="Helical" evidence="1">
    <location>
        <begin position="117"/>
        <end position="139"/>
    </location>
</feature>
<keyword evidence="1" id="KW-1133">Transmembrane helix</keyword>
<comment type="caution">
    <text evidence="2">The sequence shown here is derived from an EMBL/GenBank/DDBJ whole genome shotgun (WGS) entry which is preliminary data.</text>
</comment>
<name>A0A399ET05_9DEIN</name>
<feature type="transmembrane region" description="Helical" evidence="1">
    <location>
        <begin position="36"/>
        <end position="55"/>
    </location>
</feature>
<keyword evidence="1" id="KW-0472">Membrane</keyword>
<gene>
    <name evidence="2" type="ORF">Mlute_01220</name>
</gene>
<dbReference type="EMBL" id="QWKZ01000030">
    <property type="protein sequence ID" value="RIH86650.1"/>
    <property type="molecule type" value="Genomic_DNA"/>
</dbReference>
<dbReference type="Proteomes" id="UP000265800">
    <property type="component" value="Unassembled WGS sequence"/>
</dbReference>